<dbReference type="EMBL" id="CADEAL010000155">
    <property type="protein sequence ID" value="CAB1415423.1"/>
    <property type="molecule type" value="Genomic_DNA"/>
</dbReference>
<evidence type="ECO:0000313" key="3">
    <source>
        <dbReference type="EMBL" id="CAB1415423.1"/>
    </source>
</evidence>
<feature type="compositionally biased region" description="Basic and acidic residues" evidence="1">
    <location>
        <begin position="16"/>
        <end position="25"/>
    </location>
</feature>
<evidence type="ECO:0000256" key="2">
    <source>
        <dbReference type="SAM" id="Phobius"/>
    </source>
</evidence>
<accession>A0A9N7TPK9</accession>
<proteinExistence type="predicted"/>
<gene>
    <name evidence="3" type="ORF">PLEPLA_LOCUS3139</name>
</gene>
<name>A0A9N7TPK9_PLEPL</name>
<evidence type="ECO:0000256" key="1">
    <source>
        <dbReference type="SAM" id="MobiDB-lite"/>
    </source>
</evidence>
<reference evidence="3" key="1">
    <citation type="submission" date="2020-03" db="EMBL/GenBank/DDBJ databases">
        <authorList>
            <person name="Weist P."/>
        </authorList>
    </citation>
    <scope>NUCLEOTIDE SEQUENCE</scope>
</reference>
<evidence type="ECO:0000313" key="4">
    <source>
        <dbReference type="Proteomes" id="UP001153269"/>
    </source>
</evidence>
<organism evidence="3 4">
    <name type="scientific">Pleuronectes platessa</name>
    <name type="common">European plaice</name>
    <dbReference type="NCBI Taxonomy" id="8262"/>
    <lineage>
        <taxon>Eukaryota</taxon>
        <taxon>Metazoa</taxon>
        <taxon>Chordata</taxon>
        <taxon>Craniata</taxon>
        <taxon>Vertebrata</taxon>
        <taxon>Euteleostomi</taxon>
        <taxon>Actinopterygii</taxon>
        <taxon>Neopterygii</taxon>
        <taxon>Teleostei</taxon>
        <taxon>Neoteleostei</taxon>
        <taxon>Acanthomorphata</taxon>
        <taxon>Carangaria</taxon>
        <taxon>Pleuronectiformes</taxon>
        <taxon>Pleuronectoidei</taxon>
        <taxon>Pleuronectidae</taxon>
        <taxon>Pleuronectes</taxon>
    </lineage>
</organism>
<dbReference type="Proteomes" id="UP001153269">
    <property type="component" value="Unassembled WGS sequence"/>
</dbReference>
<feature type="compositionally biased region" description="Basic residues" evidence="1">
    <location>
        <begin position="1"/>
        <end position="15"/>
    </location>
</feature>
<keyword evidence="4" id="KW-1185">Reference proteome</keyword>
<feature type="region of interest" description="Disordered" evidence="1">
    <location>
        <begin position="1"/>
        <end position="62"/>
    </location>
</feature>
<dbReference type="AlphaFoldDB" id="A0A9N7TPK9"/>
<feature type="transmembrane region" description="Helical" evidence="2">
    <location>
        <begin position="82"/>
        <end position="103"/>
    </location>
</feature>
<keyword evidence="2" id="KW-1133">Transmembrane helix</keyword>
<protein>
    <submittedName>
        <fullName evidence="3">Uncharacterized protein</fullName>
    </submittedName>
</protein>
<sequence length="149" mass="16599">MRRKRKEGKVRKHAKWRGEKREGKERRKVKMRGHKERRQRKGTSRLHTQLHTHTSECDRGECGGNERGCGDKELRQWGGWEGLLLLLLLVVGGAGAGGGVSGLKQTGGCSSARFGVTVSSIPFVTRLYYTNAAQAGAPQPASFHFDQWN</sequence>
<comment type="caution">
    <text evidence="3">The sequence shown here is derived from an EMBL/GenBank/DDBJ whole genome shotgun (WGS) entry which is preliminary data.</text>
</comment>
<feature type="compositionally biased region" description="Basic residues" evidence="1">
    <location>
        <begin position="26"/>
        <end position="50"/>
    </location>
</feature>
<keyword evidence="2" id="KW-0812">Transmembrane</keyword>
<keyword evidence="2" id="KW-0472">Membrane</keyword>